<dbReference type="PANTHER" id="PTHR10270">
    <property type="entry name" value="SOX TRANSCRIPTION FACTOR"/>
    <property type="match status" value="1"/>
</dbReference>
<evidence type="ECO:0000256" key="14">
    <source>
        <dbReference type="SAM" id="MobiDB-lite"/>
    </source>
</evidence>
<evidence type="ECO:0000259" key="15">
    <source>
        <dbReference type="PROSITE" id="PS50118"/>
    </source>
</evidence>
<proteinExistence type="inferred from homology"/>
<evidence type="ECO:0000256" key="9">
    <source>
        <dbReference type="ARBA" id="ARBA00023163"/>
    </source>
</evidence>
<comment type="caution">
    <text evidence="16">The sequence shown here is derived from an EMBL/GenBank/DDBJ whole genome shotgun (WGS) entry which is preliminary data.</text>
</comment>
<reference evidence="16 17" key="1">
    <citation type="journal article" date="2018" name="Sci. Rep.">
        <title>Comparative analysis of the Pocillopora damicornis genome highlights role of immune system in coral evolution.</title>
        <authorList>
            <person name="Cunning R."/>
            <person name="Bay R.A."/>
            <person name="Gillette P."/>
            <person name="Baker A.C."/>
            <person name="Traylor-Knowles N."/>
        </authorList>
    </citation>
    <scope>NUCLEOTIDE SEQUENCE [LARGE SCALE GENOMIC DNA]</scope>
    <source>
        <strain evidence="16">RSMAS</strain>
        <tissue evidence="16">Whole animal</tissue>
    </source>
</reference>
<dbReference type="OrthoDB" id="6247875at2759"/>
<keyword evidence="8" id="KW-0010">Activator</keyword>
<keyword evidence="7 13" id="KW-0238">DNA-binding</keyword>
<keyword evidence="17" id="KW-1185">Reference proteome</keyword>
<dbReference type="EMBL" id="RCHS01002471">
    <property type="protein sequence ID" value="RMX47198.1"/>
    <property type="molecule type" value="Genomic_DNA"/>
</dbReference>
<dbReference type="SMART" id="SM00398">
    <property type="entry name" value="HMG"/>
    <property type="match status" value="1"/>
</dbReference>
<feature type="domain" description="HMG box" evidence="15">
    <location>
        <begin position="8"/>
        <end position="76"/>
    </location>
</feature>
<dbReference type="GO" id="GO:0005516">
    <property type="term" value="F:calmodulin binding"/>
    <property type="evidence" value="ECO:0007669"/>
    <property type="project" value="UniProtKB-KW"/>
</dbReference>
<dbReference type="InterPro" id="IPR009071">
    <property type="entry name" value="HMG_box_dom"/>
</dbReference>
<organism evidence="16 17">
    <name type="scientific">Pocillopora damicornis</name>
    <name type="common">Cauliflower coral</name>
    <name type="synonym">Millepora damicornis</name>
    <dbReference type="NCBI Taxonomy" id="46731"/>
    <lineage>
        <taxon>Eukaryota</taxon>
        <taxon>Metazoa</taxon>
        <taxon>Cnidaria</taxon>
        <taxon>Anthozoa</taxon>
        <taxon>Hexacorallia</taxon>
        <taxon>Scleractinia</taxon>
        <taxon>Astrocoeniina</taxon>
        <taxon>Pocilloporidae</taxon>
        <taxon>Pocillopora</taxon>
    </lineage>
</organism>
<dbReference type="GO" id="GO:0007548">
    <property type="term" value="P:sex differentiation"/>
    <property type="evidence" value="ECO:0007669"/>
    <property type="project" value="UniProtKB-KW"/>
</dbReference>
<comment type="subcellular location">
    <subcellularLocation>
        <location evidence="1">Nucleus speckle</location>
    </subcellularLocation>
</comment>
<dbReference type="SUPFAM" id="SSF47095">
    <property type="entry name" value="HMG-box"/>
    <property type="match status" value="1"/>
</dbReference>
<dbReference type="Pfam" id="PF00505">
    <property type="entry name" value="HMG_box"/>
    <property type="match status" value="1"/>
</dbReference>
<dbReference type="AlphaFoldDB" id="A0A3M6U135"/>
<sequence>MSSLENHIKRPMNAFMIWSSRKRRELARENPKLHNSQISKILGSEWRKLTEEEKQKFFAQAKLLSELHMIEHPDYKYRPKRRPKKKYLKHNLSLNQASCSFGPCVCHESSAAPQENDQLGKNPEHFDGNEDFKSGEVPVKKEETEYEDQSCLPASRPESTPSKEENFEDLPSHVQLRSSSYLHKDNCKASRNISGQEKIHHRRFTDELSFREHRVPLSRGCHSMTFQSTPFQSQRHFLQSHIPGEREVMQILPYLPPVRCGCCLPPEGLPTENEFSLGPHDTPYVIVDPRSQYFYEGRW</sequence>
<evidence type="ECO:0000256" key="1">
    <source>
        <dbReference type="ARBA" id="ARBA00004324"/>
    </source>
</evidence>
<dbReference type="PROSITE" id="PS50118">
    <property type="entry name" value="HMG_BOX_2"/>
    <property type="match status" value="1"/>
</dbReference>
<evidence type="ECO:0000256" key="3">
    <source>
        <dbReference type="ARBA" id="ARBA00019052"/>
    </source>
</evidence>
<gene>
    <name evidence="16" type="ORF">pdam_00018543</name>
</gene>
<dbReference type="GO" id="GO:0000978">
    <property type="term" value="F:RNA polymerase II cis-regulatory region sequence-specific DNA binding"/>
    <property type="evidence" value="ECO:0007669"/>
    <property type="project" value="TreeGrafter"/>
</dbReference>
<keyword evidence="6" id="KW-0726">Sexual differentiation</keyword>
<evidence type="ECO:0000256" key="8">
    <source>
        <dbReference type="ARBA" id="ARBA00023159"/>
    </source>
</evidence>
<evidence type="ECO:0000256" key="7">
    <source>
        <dbReference type="ARBA" id="ARBA00023125"/>
    </source>
</evidence>
<evidence type="ECO:0000256" key="13">
    <source>
        <dbReference type="PROSITE-ProRule" id="PRU00267"/>
    </source>
</evidence>
<feature type="compositionally biased region" description="Basic and acidic residues" evidence="14">
    <location>
        <begin position="122"/>
        <end position="143"/>
    </location>
</feature>
<dbReference type="Proteomes" id="UP000275408">
    <property type="component" value="Unassembled WGS sequence"/>
</dbReference>
<feature type="DNA-binding region" description="HMG box" evidence="13">
    <location>
        <begin position="8"/>
        <end position="76"/>
    </location>
</feature>
<dbReference type="Gene3D" id="1.10.30.10">
    <property type="entry name" value="High mobility group box domain"/>
    <property type="match status" value="1"/>
</dbReference>
<evidence type="ECO:0000313" key="16">
    <source>
        <dbReference type="EMBL" id="RMX47198.1"/>
    </source>
</evidence>
<evidence type="ECO:0000256" key="5">
    <source>
        <dbReference type="ARBA" id="ARBA00022860"/>
    </source>
</evidence>
<feature type="region of interest" description="Disordered" evidence="14">
    <location>
        <begin position="113"/>
        <end position="171"/>
    </location>
</feature>
<keyword evidence="4" id="KW-0221">Differentiation</keyword>
<evidence type="ECO:0000256" key="12">
    <source>
        <dbReference type="ARBA" id="ARBA00045821"/>
    </source>
</evidence>
<keyword evidence="5" id="KW-0112">Calmodulin-binding</keyword>
<accession>A0A3M6U135</accession>
<dbReference type="InterPro" id="IPR036910">
    <property type="entry name" value="HMG_box_dom_sf"/>
</dbReference>
<comment type="function">
    <text evidence="12">Transcriptional regulator that controls a genetic switch in male development. It is necessary and sufficient for initiating male sex determination by directing the development of supporting cell precursors (pre-Sertoli cells) as Sertoli rather than granulosa cells. Involved in different aspects of gene regulation including promoter activation or repression. Binds to the DNA consensus sequence 5'-[AT]AACAA[AT]-3'. SRY HMG box recognizes DNA by partial intercalation in the minor groove and promotes DNA bending. Also involved in pre-mRNA splicing. In male adult brain involved in the maintenance of motor functions of dopaminergic neurons.</text>
</comment>
<keyword evidence="9" id="KW-0804">Transcription</keyword>
<dbReference type="GO" id="GO:0001228">
    <property type="term" value="F:DNA-binding transcription activator activity, RNA polymerase II-specific"/>
    <property type="evidence" value="ECO:0007669"/>
    <property type="project" value="TreeGrafter"/>
</dbReference>
<evidence type="ECO:0000256" key="10">
    <source>
        <dbReference type="ARBA" id="ARBA00023242"/>
    </source>
</evidence>
<dbReference type="GO" id="GO:0016607">
    <property type="term" value="C:nuclear speck"/>
    <property type="evidence" value="ECO:0007669"/>
    <property type="project" value="UniProtKB-SubCell"/>
</dbReference>
<evidence type="ECO:0000256" key="6">
    <source>
        <dbReference type="ARBA" id="ARBA00022928"/>
    </source>
</evidence>
<protein>
    <recommendedName>
        <fullName evidence="3">Sex-determining region Y protein</fullName>
    </recommendedName>
    <alternativeName>
        <fullName evidence="11">Testis-determining factor</fullName>
    </alternativeName>
</protein>
<dbReference type="InterPro" id="IPR050140">
    <property type="entry name" value="SRY-related_HMG-box_TF-like"/>
</dbReference>
<keyword evidence="10 13" id="KW-0539">Nucleus</keyword>
<evidence type="ECO:0000313" key="17">
    <source>
        <dbReference type="Proteomes" id="UP000275408"/>
    </source>
</evidence>
<dbReference type="GO" id="GO:0030154">
    <property type="term" value="P:cell differentiation"/>
    <property type="evidence" value="ECO:0007669"/>
    <property type="project" value="UniProtKB-KW"/>
</dbReference>
<dbReference type="PANTHER" id="PTHR10270:SF161">
    <property type="entry name" value="SEX-DETERMINING REGION Y PROTEIN"/>
    <property type="match status" value="1"/>
</dbReference>
<evidence type="ECO:0000256" key="2">
    <source>
        <dbReference type="ARBA" id="ARBA00005998"/>
    </source>
</evidence>
<comment type="similarity">
    <text evidence="2">Belongs to the SRY family.</text>
</comment>
<dbReference type="FunFam" id="1.10.30.10:FF:000002">
    <property type="entry name" value="transcription factor Sox-2"/>
    <property type="match status" value="1"/>
</dbReference>
<name>A0A3M6U135_POCDA</name>
<dbReference type="CDD" id="cd22004">
    <property type="entry name" value="HMG-box_SOX"/>
    <property type="match status" value="1"/>
</dbReference>
<evidence type="ECO:0000256" key="4">
    <source>
        <dbReference type="ARBA" id="ARBA00022782"/>
    </source>
</evidence>
<evidence type="ECO:0000256" key="11">
    <source>
        <dbReference type="ARBA" id="ARBA00032498"/>
    </source>
</evidence>